<dbReference type="SUPFAM" id="SSF53335">
    <property type="entry name" value="S-adenosyl-L-methionine-dependent methyltransferases"/>
    <property type="match status" value="1"/>
</dbReference>
<dbReference type="PROSITE" id="PS52019">
    <property type="entry name" value="PKS_MFAS_DH"/>
    <property type="match status" value="1"/>
</dbReference>
<dbReference type="GO" id="GO:0006633">
    <property type="term" value="P:fatty acid biosynthetic process"/>
    <property type="evidence" value="ECO:0007669"/>
    <property type="project" value="TreeGrafter"/>
</dbReference>
<dbReference type="Proteomes" id="UP001303373">
    <property type="component" value="Chromosome 9"/>
</dbReference>
<keyword evidence="7" id="KW-1185">Reference proteome</keyword>
<accession>A0AAQ3RD99</accession>
<dbReference type="Gene3D" id="3.10.129.110">
    <property type="entry name" value="Polyketide synthase dehydratase"/>
    <property type="match status" value="1"/>
</dbReference>
<proteinExistence type="predicted"/>
<dbReference type="InterPro" id="IPR042104">
    <property type="entry name" value="PKS_dehydratase_sf"/>
</dbReference>
<evidence type="ECO:0000259" key="5">
    <source>
        <dbReference type="PROSITE" id="PS52019"/>
    </source>
</evidence>
<protein>
    <recommendedName>
        <fullName evidence="5">PKS/mFAS DH domain-containing protein</fullName>
    </recommendedName>
</protein>
<dbReference type="PANTHER" id="PTHR43775:SF20">
    <property type="entry name" value="HYBRID PKS-NRPS SYNTHETASE APDA"/>
    <property type="match status" value="1"/>
</dbReference>
<dbReference type="AlphaFoldDB" id="A0AAQ3RD99"/>
<evidence type="ECO:0000256" key="3">
    <source>
        <dbReference type="ARBA" id="ARBA00022679"/>
    </source>
</evidence>
<feature type="domain" description="PKS/mFAS DH" evidence="5">
    <location>
        <begin position="9"/>
        <end position="312"/>
    </location>
</feature>
<dbReference type="Pfam" id="PF21089">
    <property type="entry name" value="PKS_DH_N"/>
    <property type="match status" value="1"/>
</dbReference>
<keyword evidence="3" id="KW-0808">Transferase</keyword>
<evidence type="ECO:0000256" key="1">
    <source>
        <dbReference type="ARBA" id="ARBA00022450"/>
    </source>
</evidence>
<feature type="region of interest" description="C-terminal hotdog fold" evidence="4">
    <location>
        <begin position="157"/>
        <end position="312"/>
    </location>
</feature>
<dbReference type="EMBL" id="CP138588">
    <property type="protein sequence ID" value="WPH02713.1"/>
    <property type="molecule type" value="Genomic_DNA"/>
</dbReference>
<dbReference type="InterPro" id="IPR050091">
    <property type="entry name" value="PKS_NRPS_Biosynth_Enz"/>
</dbReference>
<comment type="caution">
    <text evidence="4">Lacks conserved residue(s) required for the propagation of feature annotation.</text>
</comment>
<dbReference type="GO" id="GO:0044550">
    <property type="term" value="P:secondary metabolite biosynthetic process"/>
    <property type="evidence" value="ECO:0007669"/>
    <property type="project" value="TreeGrafter"/>
</dbReference>
<name>A0AAQ3RD99_9PEZI</name>
<dbReference type="Pfam" id="PF08242">
    <property type="entry name" value="Methyltransf_12"/>
    <property type="match status" value="1"/>
</dbReference>
<evidence type="ECO:0000256" key="2">
    <source>
        <dbReference type="ARBA" id="ARBA00022553"/>
    </source>
</evidence>
<dbReference type="GO" id="GO:0004312">
    <property type="term" value="F:fatty acid synthase activity"/>
    <property type="evidence" value="ECO:0007669"/>
    <property type="project" value="TreeGrafter"/>
</dbReference>
<dbReference type="InterPro" id="IPR020807">
    <property type="entry name" value="PKS_DH"/>
</dbReference>
<dbReference type="CDD" id="cd02440">
    <property type="entry name" value="AdoMet_MTases"/>
    <property type="match status" value="1"/>
</dbReference>
<sequence>MRSRSKHFLPLLGDASPESAAHYLKWKNVLRSNEIGWLEGNQVQGQIIFPAAGYVSPAVEAALTLADVKSIALIEITDFHIHNALTSDDDNEVEVLIELSNVSDARSGSITASFTYSAALSGADGEIKLAASSTVKIILGPQSTETLPSRRPAPPHLITVEQSRLYNFMESLEYDFTGHFRSLSILKQKLGKAQCTTQKADTTDAKSLLIHPVDLDASFQSIMLAYSYPGDDKLRNLYLPTSISKIRLNPVTLAQTSSDRALKIDSICHQEDRVTPGVGFSGHVEIYMNGLSHSAIQVDRVLFKPIKSGADFDRNVFYKMHWVPSAPDGHRAASGIPISQNNVHLLWTLNSPARKESPLCHYLNYARRMTRLLRSGKHKCARQSWANDTVEDVRAEVTAKVFEDNSDVKIMFLVGETMPRVFTEETTMLEHFRESGLLDEYYARGFRTMQSSLWLSQATKQITDRSPHLTILDIGAGTGGATKNIRSAIGHYFDSYIFTDISSSFFENAAEIFTPWRELMVFKVCDAEKDPLVQGFVEGTYDVVIGSLVVHTTAELDKTMRNLRKLLKLGGYLVIGEGSSDGPLQSGDGFIFGALTGWWLGIDEGRNLSPFINVPQCDSVLERTGFSGIDTLSPPEFLETFGVILFVAQAVDERLIVVAKINELTSIFKGIAGEIVTFDSLETVDHALIDRKTTVLSLTELDRPAFKEITEKMWYSFRKFFEAERTVLWVTKGRLEDKSFSNMIVGLGRSAVHELDNLRLQFVEDIPDVKYLDAKYLAETLIRYHAKTLEDDNLLYVAEPEMILDSNSTELVPRLAPIMEANERYNSLQRPIPYKVDLSTSIVELEQAEEGFYLRELTRYDINNEIAHAGSTKLRTTNSSSCAIQTIAGHLFLVIGKNKH</sequence>
<evidence type="ECO:0000313" key="6">
    <source>
        <dbReference type="EMBL" id="WPH02713.1"/>
    </source>
</evidence>
<organism evidence="6 7">
    <name type="scientific">Acrodontium crateriforme</name>
    <dbReference type="NCBI Taxonomy" id="150365"/>
    <lineage>
        <taxon>Eukaryota</taxon>
        <taxon>Fungi</taxon>
        <taxon>Dikarya</taxon>
        <taxon>Ascomycota</taxon>
        <taxon>Pezizomycotina</taxon>
        <taxon>Dothideomycetes</taxon>
        <taxon>Dothideomycetidae</taxon>
        <taxon>Mycosphaerellales</taxon>
        <taxon>Teratosphaeriaceae</taxon>
        <taxon>Acrodontium</taxon>
    </lineage>
</organism>
<keyword evidence="2" id="KW-0597">Phosphoprotein</keyword>
<gene>
    <name evidence="6" type="ORF">R9X50_00558100</name>
</gene>
<dbReference type="SMART" id="SM00826">
    <property type="entry name" value="PKS_DH"/>
    <property type="match status" value="1"/>
</dbReference>
<dbReference type="InterPro" id="IPR049551">
    <property type="entry name" value="PKS_DH_C"/>
</dbReference>
<keyword evidence="1" id="KW-0596">Phosphopantetheine</keyword>
<reference evidence="6 7" key="1">
    <citation type="submission" date="2023-11" db="EMBL/GenBank/DDBJ databases">
        <title>An acidophilic fungus is an integral part of prey digestion in a carnivorous sundew plant.</title>
        <authorList>
            <person name="Tsai I.J."/>
        </authorList>
    </citation>
    <scope>NUCLEOTIDE SEQUENCE [LARGE SCALE GENOMIC DNA]</scope>
    <source>
        <strain evidence="6">169a</strain>
    </source>
</reference>
<feature type="region of interest" description="N-terminal hotdog fold" evidence="4">
    <location>
        <begin position="9"/>
        <end position="142"/>
    </location>
</feature>
<evidence type="ECO:0000313" key="7">
    <source>
        <dbReference type="Proteomes" id="UP001303373"/>
    </source>
</evidence>
<dbReference type="InterPro" id="IPR013217">
    <property type="entry name" value="Methyltransf_12"/>
</dbReference>
<dbReference type="Pfam" id="PF14765">
    <property type="entry name" value="PS-DH"/>
    <property type="match status" value="1"/>
</dbReference>
<dbReference type="InterPro" id="IPR029063">
    <property type="entry name" value="SAM-dependent_MTases_sf"/>
</dbReference>
<dbReference type="PANTHER" id="PTHR43775">
    <property type="entry name" value="FATTY ACID SYNTHASE"/>
    <property type="match status" value="1"/>
</dbReference>
<dbReference type="InterPro" id="IPR049552">
    <property type="entry name" value="PKS_DH_N"/>
</dbReference>
<evidence type="ECO:0000256" key="4">
    <source>
        <dbReference type="PROSITE-ProRule" id="PRU01363"/>
    </source>
</evidence>
<dbReference type="InterPro" id="IPR049900">
    <property type="entry name" value="PKS_mFAS_DH"/>
</dbReference>
<dbReference type="Gene3D" id="3.40.50.150">
    <property type="entry name" value="Vaccinia Virus protein VP39"/>
    <property type="match status" value="1"/>
</dbReference>